<dbReference type="PANTHER" id="PTHR30353:SF0">
    <property type="entry name" value="TRANSMEMBRANE PROTEIN"/>
    <property type="match status" value="1"/>
</dbReference>
<evidence type="ECO:0000256" key="6">
    <source>
        <dbReference type="ARBA" id="ARBA00023136"/>
    </source>
</evidence>
<dbReference type="AlphaFoldDB" id="A0A2H0WNB0"/>
<proteinExistence type="inferred from homology"/>
<evidence type="ECO:0000259" key="8">
    <source>
        <dbReference type="Pfam" id="PF09335"/>
    </source>
</evidence>
<evidence type="ECO:0000256" key="5">
    <source>
        <dbReference type="ARBA" id="ARBA00022989"/>
    </source>
</evidence>
<dbReference type="GO" id="GO:0005886">
    <property type="term" value="C:plasma membrane"/>
    <property type="evidence" value="ECO:0007669"/>
    <property type="project" value="UniProtKB-SubCell"/>
</dbReference>
<accession>A0A2H0WNB0</accession>
<feature type="domain" description="VTT" evidence="8">
    <location>
        <begin position="46"/>
        <end position="169"/>
    </location>
</feature>
<name>A0A2H0WNB0_9BACT</name>
<organism evidence="9 10">
    <name type="scientific">Candidatus Shapirobacteria bacterium CG09_land_8_20_14_0_10_47_13</name>
    <dbReference type="NCBI Taxonomy" id="1974481"/>
    <lineage>
        <taxon>Bacteria</taxon>
        <taxon>Candidatus Shapironibacteriota</taxon>
    </lineage>
</organism>
<dbReference type="Proteomes" id="UP000230033">
    <property type="component" value="Unassembled WGS sequence"/>
</dbReference>
<dbReference type="PANTHER" id="PTHR30353">
    <property type="entry name" value="INNER MEMBRANE PROTEIN DEDA-RELATED"/>
    <property type="match status" value="1"/>
</dbReference>
<dbReference type="InterPro" id="IPR032818">
    <property type="entry name" value="DedA-like"/>
</dbReference>
<comment type="subcellular location">
    <subcellularLocation>
        <location evidence="1 7">Cell membrane</location>
        <topology evidence="1 7">Multi-pass membrane protein</topology>
    </subcellularLocation>
</comment>
<comment type="caution">
    <text evidence="9">The sequence shown here is derived from an EMBL/GenBank/DDBJ whole genome shotgun (WGS) entry which is preliminary data.</text>
</comment>
<evidence type="ECO:0000256" key="2">
    <source>
        <dbReference type="ARBA" id="ARBA00010792"/>
    </source>
</evidence>
<feature type="transmembrane region" description="Helical" evidence="7">
    <location>
        <begin position="184"/>
        <end position="202"/>
    </location>
</feature>
<dbReference type="InterPro" id="IPR032816">
    <property type="entry name" value="VTT_dom"/>
</dbReference>
<sequence>MAFLIDFILHIDVHLGQLIAAYGPLTYAILFVIIFIETGLVVTPFLPGDSLLFAAGAFAALGSLNIWGLLVLLMAAAILGDTVNYWIGHFFGEKMIANPRIPIKKEHVAKTQAFFKKHGGKTIILARFVPIVRTFAPFVAGIGQMSYGRFISFNVIGGMAWVALFVLAGFFFGNLPSVKHNFSLVIMAIILLSVAPMIWEFLRPKMSKRFSRRGQSGLDSSCK</sequence>
<feature type="transmembrane region" description="Helical" evidence="7">
    <location>
        <begin position="53"/>
        <end position="79"/>
    </location>
</feature>
<dbReference type="InterPro" id="IPR058127">
    <property type="entry name" value="DedA"/>
</dbReference>
<reference evidence="10" key="1">
    <citation type="submission" date="2017-09" db="EMBL/GenBank/DDBJ databases">
        <title>Depth-based differentiation of microbial function through sediment-hosted aquifers and enrichment of novel symbionts in the deep terrestrial subsurface.</title>
        <authorList>
            <person name="Probst A.J."/>
            <person name="Ladd B."/>
            <person name="Jarett J.K."/>
            <person name="Geller-Mcgrath D.E."/>
            <person name="Sieber C.M.K."/>
            <person name="Emerson J.B."/>
            <person name="Anantharaman K."/>
            <person name="Thomas B.C."/>
            <person name="Malmstrom R."/>
            <person name="Stieglmeier M."/>
            <person name="Klingl A."/>
            <person name="Woyke T."/>
            <person name="Ryan C.M."/>
            <person name="Banfield J.F."/>
        </authorList>
    </citation>
    <scope>NUCLEOTIDE SEQUENCE [LARGE SCALE GENOMIC DNA]</scope>
</reference>
<keyword evidence="4 7" id="KW-0812">Transmembrane</keyword>
<dbReference type="Pfam" id="PF09335">
    <property type="entry name" value="VTT_dom"/>
    <property type="match status" value="1"/>
</dbReference>
<evidence type="ECO:0000313" key="10">
    <source>
        <dbReference type="Proteomes" id="UP000230033"/>
    </source>
</evidence>
<evidence type="ECO:0000256" key="4">
    <source>
        <dbReference type="ARBA" id="ARBA00022692"/>
    </source>
</evidence>
<feature type="transmembrane region" description="Helical" evidence="7">
    <location>
        <begin position="150"/>
        <end position="172"/>
    </location>
</feature>
<keyword evidence="5 7" id="KW-1133">Transmembrane helix</keyword>
<dbReference type="NCBIfam" id="NF008102">
    <property type="entry name" value="PRK10847.1"/>
    <property type="match status" value="1"/>
</dbReference>
<comment type="similarity">
    <text evidence="2 7">Belongs to the DedA family.</text>
</comment>
<feature type="transmembrane region" description="Helical" evidence="7">
    <location>
        <begin position="25"/>
        <end position="46"/>
    </location>
</feature>
<keyword evidence="3 7" id="KW-1003">Cell membrane</keyword>
<gene>
    <name evidence="9" type="ORF">COT65_00535</name>
</gene>
<keyword evidence="6 7" id="KW-0472">Membrane</keyword>
<protein>
    <recommendedName>
        <fullName evidence="8">VTT domain-containing protein</fullName>
    </recommendedName>
</protein>
<evidence type="ECO:0000313" key="9">
    <source>
        <dbReference type="EMBL" id="PIS14132.1"/>
    </source>
</evidence>
<evidence type="ECO:0000256" key="7">
    <source>
        <dbReference type="RuleBase" id="RU367016"/>
    </source>
</evidence>
<evidence type="ECO:0000256" key="3">
    <source>
        <dbReference type="ARBA" id="ARBA00022475"/>
    </source>
</evidence>
<evidence type="ECO:0000256" key="1">
    <source>
        <dbReference type="ARBA" id="ARBA00004651"/>
    </source>
</evidence>
<dbReference type="EMBL" id="PEZJ01000007">
    <property type="protein sequence ID" value="PIS14132.1"/>
    <property type="molecule type" value="Genomic_DNA"/>
</dbReference>